<dbReference type="InterPro" id="IPR004245">
    <property type="entry name" value="DUF229"/>
</dbReference>
<organism evidence="1 2">
    <name type="scientific">Teladorsagia circumcincta</name>
    <name type="common">Brown stomach worm</name>
    <name type="synonym">Ostertagia circumcincta</name>
    <dbReference type="NCBI Taxonomy" id="45464"/>
    <lineage>
        <taxon>Eukaryota</taxon>
        <taxon>Metazoa</taxon>
        <taxon>Ecdysozoa</taxon>
        <taxon>Nematoda</taxon>
        <taxon>Chromadorea</taxon>
        <taxon>Rhabditida</taxon>
        <taxon>Rhabditina</taxon>
        <taxon>Rhabditomorpha</taxon>
        <taxon>Strongyloidea</taxon>
        <taxon>Trichostrongylidae</taxon>
        <taxon>Teladorsagia</taxon>
    </lineage>
</organism>
<reference evidence="1 2" key="1">
    <citation type="submission" date="2015-09" db="EMBL/GenBank/DDBJ databases">
        <title>Draft genome of the parasitic nematode Teladorsagia circumcincta isolate WARC Sus (inbred).</title>
        <authorList>
            <person name="Mitreva M."/>
        </authorList>
    </citation>
    <scope>NUCLEOTIDE SEQUENCE [LARGE SCALE GENOMIC DNA]</scope>
    <source>
        <strain evidence="1 2">S</strain>
    </source>
</reference>
<accession>A0A2G9THY5</accession>
<dbReference type="OrthoDB" id="5782315at2759"/>
<feature type="non-terminal residue" evidence="1">
    <location>
        <position position="112"/>
    </location>
</feature>
<feature type="non-terminal residue" evidence="1">
    <location>
        <position position="1"/>
    </location>
</feature>
<evidence type="ECO:0000313" key="2">
    <source>
        <dbReference type="Proteomes" id="UP000230423"/>
    </source>
</evidence>
<dbReference type="EMBL" id="KZ364684">
    <property type="protein sequence ID" value="PIO57589.1"/>
    <property type="molecule type" value="Genomic_DNA"/>
</dbReference>
<dbReference type="Proteomes" id="UP000230423">
    <property type="component" value="Unassembled WGS sequence"/>
</dbReference>
<dbReference type="PANTHER" id="PTHR10974:SF75">
    <property type="entry name" value="SULFATASE DOMAIN-CONTAINING PROTEIN"/>
    <property type="match status" value="1"/>
</dbReference>
<name>A0A2G9THY5_TELCI</name>
<evidence type="ECO:0000313" key="1">
    <source>
        <dbReference type="EMBL" id="PIO57589.1"/>
    </source>
</evidence>
<keyword evidence="2" id="KW-1185">Reference proteome</keyword>
<sequence>HPKFGWIWLSLLGHDHESGVIHADSHFQRFLLNNKKKVTRTKLGSLEMNNPMFSMSVPKSLRENTNVLSILRENAARLQTPYDIRATLLDILKYQPAANFTDRQFMKIPGEY</sequence>
<dbReference type="GO" id="GO:0005615">
    <property type="term" value="C:extracellular space"/>
    <property type="evidence" value="ECO:0007669"/>
    <property type="project" value="TreeGrafter"/>
</dbReference>
<dbReference type="AlphaFoldDB" id="A0A2G9THY5"/>
<proteinExistence type="predicted"/>
<dbReference type="PANTHER" id="PTHR10974">
    <property type="entry name" value="FI08016P-RELATED"/>
    <property type="match status" value="1"/>
</dbReference>
<protein>
    <submittedName>
        <fullName evidence="1">Uncharacterized protein</fullName>
    </submittedName>
</protein>
<gene>
    <name evidence="1" type="ORF">TELCIR_20992</name>
</gene>
<dbReference type="Pfam" id="PF02995">
    <property type="entry name" value="DUF229"/>
    <property type="match status" value="1"/>
</dbReference>